<dbReference type="InterPro" id="IPR023346">
    <property type="entry name" value="Lysozyme-like_dom_sf"/>
</dbReference>
<feature type="domain" description="Transglycosylase SLT" evidence="1">
    <location>
        <begin position="48"/>
        <end position="112"/>
    </location>
</feature>
<name>A0A8S5S3S0_9CAUD</name>
<evidence type="ECO:0000259" key="1">
    <source>
        <dbReference type="Pfam" id="PF01464"/>
    </source>
</evidence>
<dbReference type="EMBL" id="BK032517">
    <property type="protein sequence ID" value="DAF45660.1"/>
    <property type="molecule type" value="Genomic_DNA"/>
</dbReference>
<sequence>MPVQIAWGAKVSPEFLEKVLTIGVGFGWTYEQASFLMSCMAWETGETFSASVQNGAGSGATGLIQFMPNTAKALGTTTQALARMTPVQQLDYVKKYFQPYASRCKTLADTYLAILMPSFIGKPDNITVFSSPRVAYKQNKGFDFNKDGVITKAEVVAKVDAKHKKGLSNGYAKTIDT</sequence>
<dbReference type="Gene3D" id="1.10.530.10">
    <property type="match status" value="1"/>
</dbReference>
<dbReference type="SUPFAM" id="SSF53955">
    <property type="entry name" value="Lysozyme-like"/>
    <property type="match status" value="1"/>
</dbReference>
<evidence type="ECO:0000313" key="2">
    <source>
        <dbReference type="EMBL" id="DAF45660.1"/>
    </source>
</evidence>
<proteinExistence type="predicted"/>
<reference evidence="2" key="1">
    <citation type="journal article" date="2021" name="Proc. Natl. Acad. Sci. U.S.A.">
        <title>A Catalog of Tens of Thousands of Viruses from Human Metagenomes Reveals Hidden Associations with Chronic Diseases.</title>
        <authorList>
            <person name="Tisza M.J."/>
            <person name="Buck C.B."/>
        </authorList>
    </citation>
    <scope>NUCLEOTIDE SEQUENCE</scope>
    <source>
        <strain evidence="2">CtJ7x27</strain>
    </source>
</reference>
<protein>
    <submittedName>
        <fullName evidence="2">Tail protein</fullName>
    </submittedName>
</protein>
<dbReference type="PROSITE" id="PS00018">
    <property type="entry name" value="EF_HAND_1"/>
    <property type="match status" value="1"/>
</dbReference>
<dbReference type="InterPro" id="IPR008258">
    <property type="entry name" value="Transglycosylase_SLT_dom_1"/>
</dbReference>
<organism evidence="2">
    <name type="scientific">Siphoviridae sp. ctJ7x27</name>
    <dbReference type="NCBI Taxonomy" id="2827835"/>
    <lineage>
        <taxon>Viruses</taxon>
        <taxon>Duplodnaviria</taxon>
        <taxon>Heunggongvirae</taxon>
        <taxon>Uroviricota</taxon>
        <taxon>Caudoviricetes</taxon>
    </lineage>
</organism>
<accession>A0A8S5S3S0</accession>
<dbReference type="InterPro" id="IPR018247">
    <property type="entry name" value="EF_Hand_1_Ca_BS"/>
</dbReference>
<dbReference type="Pfam" id="PF01464">
    <property type="entry name" value="SLT"/>
    <property type="match status" value="1"/>
</dbReference>